<dbReference type="PANTHER" id="PTHR37984:SF5">
    <property type="entry name" value="PROTEIN NYNRIN-LIKE"/>
    <property type="match status" value="1"/>
</dbReference>
<dbReference type="SUPFAM" id="SSF50630">
    <property type="entry name" value="Acid proteases"/>
    <property type="match status" value="1"/>
</dbReference>
<keyword evidence="9" id="KW-1185">Reference proteome</keyword>
<dbReference type="Gene3D" id="2.40.70.10">
    <property type="entry name" value="Acid Proteases"/>
    <property type="match status" value="1"/>
</dbReference>
<accession>A0A1C7MXS4</accession>
<proteinExistence type="predicted"/>
<dbReference type="InterPro" id="IPR001995">
    <property type="entry name" value="Peptidase_A2_cat"/>
</dbReference>
<evidence type="ECO:0000256" key="1">
    <source>
        <dbReference type="ARBA" id="ARBA00022679"/>
    </source>
</evidence>
<dbReference type="PROSITE" id="PS00141">
    <property type="entry name" value="ASP_PROTEASE"/>
    <property type="match status" value="1"/>
</dbReference>
<keyword evidence="6" id="KW-0378">Hydrolase</keyword>
<dbReference type="InterPro" id="IPR001969">
    <property type="entry name" value="Aspartic_peptidase_AS"/>
</dbReference>
<evidence type="ECO:0000256" key="5">
    <source>
        <dbReference type="ARBA" id="ARBA00022759"/>
    </source>
</evidence>
<dbReference type="SUPFAM" id="SSF56672">
    <property type="entry name" value="DNA/RNA polymerases"/>
    <property type="match status" value="1"/>
</dbReference>
<keyword evidence="5" id="KW-0255">Endonuclease</keyword>
<evidence type="ECO:0000259" key="7">
    <source>
        <dbReference type="PROSITE" id="PS50175"/>
    </source>
</evidence>
<dbReference type="GO" id="GO:0004519">
    <property type="term" value="F:endonuclease activity"/>
    <property type="evidence" value="ECO:0007669"/>
    <property type="project" value="UniProtKB-KW"/>
</dbReference>
<evidence type="ECO:0000256" key="3">
    <source>
        <dbReference type="ARBA" id="ARBA00022722"/>
    </source>
</evidence>
<keyword evidence="4" id="KW-0645">Protease</keyword>
<dbReference type="InParanoid" id="A0A1C7MXS4"/>
<feature type="non-terminal residue" evidence="8">
    <location>
        <position position="591"/>
    </location>
</feature>
<keyword evidence="3" id="KW-0540">Nuclease</keyword>
<dbReference type="Gene3D" id="3.30.70.270">
    <property type="match status" value="2"/>
</dbReference>
<keyword evidence="1" id="KW-0808">Transferase</keyword>
<name>A0A1C7MXS4_9FUNG</name>
<evidence type="ECO:0000256" key="6">
    <source>
        <dbReference type="ARBA" id="ARBA00022801"/>
    </source>
</evidence>
<evidence type="ECO:0000256" key="2">
    <source>
        <dbReference type="ARBA" id="ARBA00022695"/>
    </source>
</evidence>
<dbReference type="GO" id="GO:0006508">
    <property type="term" value="P:proteolysis"/>
    <property type="evidence" value="ECO:0007669"/>
    <property type="project" value="InterPro"/>
</dbReference>
<dbReference type="PROSITE" id="PS50175">
    <property type="entry name" value="ASP_PROT_RETROV"/>
    <property type="match status" value="1"/>
</dbReference>
<dbReference type="Gene3D" id="3.10.10.10">
    <property type="entry name" value="HIV Type 1 Reverse Transcriptase, subunit A, domain 1"/>
    <property type="match status" value="1"/>
</dbReference>
<feature type="domain" description="Peptidase A2" evidence="7">
    <location>
        <begin position="169"/>
        <end position="254"/>
    </location>
</feature>
<dbReference type="InterPro" id="IPR043502">
    <property type="entry name" value="DNA/RNA_pol_sf"/>
</dbReference>
<reference evidence="8 9" key="1">
    <citation type="submission" date="2016-03" db="EMBL/GenBank/DDBJ databases">
        <title>Choanephora cucurbitarum.</title>
        <authorList>
            <person name="Min B."/>
            <person name="Park H."/>
            <person name="Park J.-H."/>
            <person name="Shin H.-D."/>
            <person name="Choi I.-G."/>
        </authorList>
    </citation>
    <scope>NUCLEOTIDE SEQUENCE [LARGE SCALE GENOMIC DNA]</scope>
    <source>
        <strain evidence="8 9">KUS-F28377</strain>
    </source>
</reference>
<dbReference type="InterPro" id="IPR021109">
    <property type="entry name" value="Peptidase_aspartic_dom_sf"/>
</dbReference>
<evidence type="ECO:0000313" key="8">
    <source>
        <dbReference type="EMBL" id="OBZ81189.1"/>
    </source>
</evidence>
<dbReference type="GO" id="GO:0016779">
    <property type="term" value="F:nucleotidyltransferase activity"/>
    <property type="evidence" value="ECO:0007669"/>
    <property type="project" value="UniProtKB-KW"/>
</dbReference>
<dbReference type="AlphaFoldDB" id="A0A1C7MXS4"/>
<dbReference type="STRING" id="101091.A0A1C7MXS4"/>
<protein>
    <submittedName>
        <fullName evidence="8">Retrovirus-related Pol polyprotein from transposon opus</fullName>
    </submittedName>
</protein>
<comment type="caution">
    <text evidence="8">The sequence shown here is derived from an EMBL/GenBank/DDBJ whole genome shotgun (WGS) entry which is preliminary data.</text>
</comment>
<dbReference type="Proteomes" id="UP000093000">
    <property type="component" value="Unassembled WGS sequence"/>
</dbReference>
<dbReference type="CDD" id="cd00303">
    <property type="entry name" value="retropepsin_like"/>
    <property type="match status" value="1"/>
</dbReference>
<evidence type="ECO:0000256" key="4">
    <source>
        <dbReference type="ARBA" id="ARBA00022750"/>
    </source>
</evidence>
<organism evidence="8 9">
    <name type="scientific">Choanephora cucurbitarum</name>
    <dbReference type="NCBI Taxonomy" id="101091"/>
    <lineage>
        <taxon>Eukaryota</taxon>
        <taxon>Fungi</taxon>
        <taxon>Fungi incertae sedis</taxon>
        <taxon>Mucoromycota</taxon>
        <taxon>Mucoromycotina</taxon>
        <taxon>Mucoromycetes</taxon>
        <taxon>Mucorales</taxon>
        <taxon>Mucorineae</taxon>
        <taxon>Choanephoraceae</taxon>
        <taxon>Choanephoroideae</taxon>
        <taxon>Choanephora</taxon>
    </lineage>
</organism>
<dbReference type="GO" id="GO:0004190">
    <property type="term" value="F:aspartic-type endopeptidase activity"/>
    <property type="evidence" value="ECO:0007669"/>
    <property type="project" value="UniProtKB-KW"/>
</dbReference>
<keyword evidence="4" id="KW-0064">Aspartyl protease</keyword>
<gene>
    <name evidence="8" type="primary">pol_13</name>
    <name evidence="8" type="ORF">A0J61_10762</name>
</gene>
<evidence type="ECO:0000313" key="9">
    <source>
        <dbReference type="Proteomes" id="UP000093000"/>
    </source>
</evidence>
<dbReference type="InterPro" id="IPR050951">
    <property type="entry name" value="Retrovirus_Pol_polyprotein"/>
</dbReference>
<keyword evidence="2" id="KW-0548">Nucleotidyltransferase</keyword>
<dbReference type="EMBL" id="LUGH01001375">
    <property type="protein sequence ID" value="OBZ81189.1"/>
    <property type="molecule type" value="Genomic_DNA"/>
</dbReference>
<dbReference type="OrthoDB" id="2268828at2759"/>
<dbReference type="InterPro" id="IPR043128">
    <property type="entry name" value="Rev_trsase/Diguanyl_cyclase"/>
</dbReference>
<dbReference type="PANTHER" id="PTHR37984">
    <property type="entry name" value="PROTEIN CBG26694"/>
    <property type="match status" value="1"/>
</dbReference>
<sequence>MKQGNDEPIRDYIDRYLEAYNRLPTKVEYGQIQCAKFIESLMRRNKEEVERSLKSKYDSNDNTHYPPNLKELFKFLEKNIGDIQEALFLDEKLCMIIEQDMEDVFEEFAIEHNYQYNEELSDNNKLDMIVHDHNKNNQLMCYNVEDLTEKEAGDLSPYTLLIMINNEKILAMLDTGADTSVINKNYDFEDRSIVENIIPAKGTLEFIDENSSVSRIGRTQPLEIRYRGKPVFLHSFEVMAMRPTRPALLVGKDLAPKLGITVSNLAHTFDDQEDISFADTVDEDKYKPNVTRACSQEEYEAFMTEMQPYLDANANINIHDLCPLKKAVVYLKTPPNKIAFTSQYPIAYELLPVVREQITKWEKDITIETARPSGFNSPLTLVPKATSDEKKKYRVCLDTRPINLLLEDVSNVNTPLIEDIFHSVREAKVFSVFDISGAFHRLEINEADRHKLTFTFEVHSTDIELHKEHCKMVIEAFTKNKMPINQEKTHLTCNSVYLLGFCISEQGKSIDPRRLTNIDTWPKPQTPKVMMKFCGWVSCMRAHLPNASELTAPLDHLSIVNILKSNIVLSHPDLNHEFSLSVDASNYAVGA</sequence>